<gene>
    <name evidence="1" type="primary">larE</name>
    <name evidence="1" type="ORF">H9736_04760</name>
</gene>
<dbReference type="Gene3D" id="3.40.50.620">
    <property type="entry name" value="HUPs"/>
    <property type="match status" value="1"/>
</dbReference>
<dbReference type="SUPFAM" id="SSF52402">
    <property type="entry name" value="Adenine nucleotide alpha hydrolases-like"/>
    <property type="match status" value="1"/>
</dbReference>
<dbReference type="InterPro" id="IPR018317">
    <property type="entry name" value="QueC"/>
</dbReference>
<name>A0A9D1WR57_9FIRM</name>
<feature type="non-terminal residue" evidence="1">
    <location>
        <position position="219"/>
    </location>
</feature>
<dbReference type="Pfam" id="PF06508">
    <property type="entry name" value="QueC"/>
    <property type="match status" value="1"/>
</dbReference>
<accession>A0A9D1WR57</accession>
<sequence>MTLDGFFAAHPKLAVAFSGGADSAYLLWAAAQAGCQVAAYYVKTPFQPAFELEDARRLAGQLGVSLQVLELDVLADPVVAANPPDRCYHCKRLLFTRLCQAAQADGYPLVCDGTNASDRADDRPGMRALAELGICSPLRLCGISKAELRERSRQAGLFTHNKPAYACLATRIPTGAPLTAEALGKVERAEAALGRLGFWDLRVRVLAGAARLQLPEEQL</sequence>
<dbReference type="InterPro" id="IPR052188">
    <property type="entry name" value="Ni-pincer_cofactor_biosynth"/>
</dbReference>
<reference evidence="1" key="2">
    <citation type="submission" date="2021-04" db="EMBL/GenBank/DDBJ databases">
        <authorList>
            <person name="Gilroy R."/>
        </authorList>
    </citation>
    <scope>NUCLEOTIDE SEQUENCE</scope>
    <source>
        <strain evidence="1">CHK188-5543</strain>
    </source>
</reference>
<reference evidence="1" key="1">
    <citation type="journal article" date="2021" name="PeerJ">
        <title>Extensive microbial diversity within the chicken gut microbiome revealed by metagenomics and culture.</title>
        <authorList>
            <person name="Gilroy R."/>
            <person name="Ravi A."/>
            <person name="Getino M."/>
            <person name="Pursley I."/>
            <person name="Horton D.L."/>
            <person name="Alikhan N.F."/>
            <person name="Baker D."/>
            <person name="Gharbi K."/>
            <person name="Hall N."/>
            <person name="Watson M."/>
            <person name="Adriaenssens E.M."/>
            <person name="Foster-Nyarko E."/>
            <person name="Jarju S."/>
            <person name="Secka A."/>
            <person name="Antonio M."/>
            <person name="Oren A."/>
            <person name="Chaudhuri R.R."/>
            <person name="La Ragione R."/>
            <person name="Hildebrand F."/>
            <person name="Pallen M.J."/>
        </authorList>
    </citation>
    <scope>NUCLEOTIDE SEQUENCE</scope>
    <source>
        <strain evidence="1">CHK188-5543</strain>
    </source>
</reference>
<dbReference type="EMBL" id="DXES01000106">
    <property type="protein sequence ID" value="HIX65541.1"/>
    <property type="molecule type" value="Genomic_DNA"/>
</dbReference>
<dbReference type="GO" id="GO:0016783">
    <property type="term" value="F:sulfurtransferase activity"/>
    <property type="evidence" value="ECO:0007669"/>
    <property type="project" value="InterPro"/>
</dbReference>
<dbReference type="AlphaFoldDB" id="A0A9D1WR57"/>
<evidence type="ECO:0000313" key="2">
    <source>
        <dbReference type="Proteomes" id="UP000886800"/>
    </source>
</evidence>
<evidence type="ECO:0000313" key="1">
    <source>
        <dbReference type="EMBL" id="HIX65541.1"/>
    </source>
</evidence>
<dbReference type="CDD" id="cd01990">
    <property type="entry name" value="LarE-like"/>
    <property type="match status" value="1"/>
</dbReference>
<proteinExistence type="predicted"/>
<keyword evidence="1" id="KW-0808">Transferase</keyword>
<protein>
    <submittedName>
        <fullName evidence="1">ATP-dependent sacrificial sulfur transferase LarE</fullName>
    </submittedName>
</protein>
<organism evidence="1 2">
    <name type="scientific">Candidatus Anaerotruncus excrementipullorum</name>
    <dbReference type="NCBI Taxonomy" id="2838465"/>
    <lineage>
        <taxon>Bacteria</taxon>
        <taxon>Bacillati</taxon>
        <taxon>Bacillota</taxon>
        <taxon>Clostridia</taxon>
        <taxon>Eubacteriales</taxon>
        <taxon>Oscillospiraceae</taxon>
        <taxon>Anaerotruncus</taxon>
    </lineage>
</organism>
<dbReference type="PANTHER" id="PTHR43169">
    <property type="entry name" value="EXSB FAMILY PROTEIN"/>
    <property type="match status" value="1"/>
</dbReference>
<dbReference type="PANTHER" id="PTHR43169:SF2">
    <property type="entry name" value="NAD_GMP SYNTHASE DOMAIN-CONTAINING PROTEIN"/>
    <property type="match status" value="1"/>
</dbReference>
<dbReference type="NCBIfam" id="TIGR00268">
    <property type="entry name" value="ATP-dependent sacrificial sulfur transferase LarE"/>
    <property type="match status" value="1"/>
</dbReference>
<comment type="caution">
    <text evidence="1">The sequence shown here is derived from an EMBL/GenBank/DDBJ whole genome shotgun (WGS) entry which is preliminary data.</text>
</comment>
<dbReference type="Proteomes" id="UP000886800">
    <property type="component" value="Unassembled WGS sequence"/>
</dbReference>
<dbReference type="InterPro" id="IPR014729">
    <property type="entry name" value="Rossmann-like_a/b/a_fold"/>
</dbReference>
<dbReference type="InterPro" id="IPR005232">
    <property type="entry name" value="LarE"/>
</dbReference>